<protein>
    <submittedName>
        <fullName evidence="3">Uncharacterized protein</fullName>
    </submittedName>
</protein>
<evidence type="ECO:0000313" key="3">
    <source>
        <dbReference type="EMBL" id="PYH93867.1"/>
    </source>
</evidence>
<dbReference type="VEuPathDB" id="FungiDB:BO71DRAFT_404574"/>
<dbReference type="EMBL" id="KZ826216">
    <property type="protein sequence ID" value="PYH87554.1"/>
    <property type="molecule type" value="Genomic_DNA"/>
</dbReference>
<keyword evidence="4" id="KW-1185">Reference proteome</keyword>
<accession>A0A319DII7</accession>
<feature type="region of interest" description="Disordered" evidence="1">
    <location>
        <begin position="37"/>
        <end position="58"/>
    </location>
</feature>
<dbReference type="VEuPathDB" id="FungiDB:BO71DRAFT_399378"/>
<evidence type="ECO:0000313" key="2">
    <source>
        <dbReference type="EMBL" id="PYH87554.1"/>
    </source>
</evidence>
<dbReference type="AlphaFoldDB" id="A0A319DII7"/>
<gene>
    <name evidence="3" type="ORF">BO71DRAFT_399378</name>
    <name evidence="2" type="ORF">BO71DRAFT_404574</name>
</gene>
<organism evidence="3 4">
    <name type="scientific">Aspergillus ellipticus CBS 707.79</name>
    <dbReference type="NCBI Taxonomy" id="1448320"/>
    <lineage>
        <taxon>Eukaryota</taxon>
        <taxon>Fungi</taxon>
        <taxon>Dikarya</taxon>
        <taxon>Ascomycota</taxon>
        <taxon>Pezizomycotina</taxon>
        <taxon>Eurotiomycetes</taxon>
        <taxon>Eurotiomycetidae</taxon>
        <taxon>Eurotiales</taxon>
        <taxon>Aspergillaceae</taxon>
        <taxon>Aspergillus</taxon>
        <taxon>Aspergillus subgen. Circumdati</taxon>
    </lineage>
</organism>
<evidence type="ECO:0000313" key="4">
    <source>
        <dbReference type="Proteomes" id="UP000247810"/>
    </source>
</evidence>
<reference evidence="3 4" key="1">
    <citation type="submission" date="2018-02" db="EMBL/GenBank/DDBJ databases">
        <title>The genomes of Aspergillus section Nigri reveals drivers in fungal speciation.</title>
        <authorList>
            <consortium name="DOE Joint Genome Institute"/>
            <person name="Vesth T.C."/>
            <person name="Nybo J."/>
            <person name="Theobald S."/>
            <person name="Brandl J."/>
            <person name="Frisvad J.C."/>
            <person name="Nielsen K.F."/>
            <person name="Lyhne E.K."/>
            <person name="Kogle M.E."/>
            <person name="Kuo A."/>
            <person name="Riley R."/>
            <person name="Clum A."/>
            <person name="Nolan M."/>
            <person name="Lipzen A."/>
            <person name="Salamov A."/>
            <person name="Henrissat B."/>
            <person name="Wiebenga A."/>
            <person name="De vries R.P."/>
            <person name="Grigoriev I.V."/>
            <person name="Mortensen U.H."/>
            <person name="Andersen M.R."/>
            <person name="Baker S.E."/>
        </authorList>
    </citation>
    <scope>NUCLEOTIDE SEQUENCE [LARGE SCALE GENOMIC DNA]</scope>
    <source>
        <strain evidence="3 4">CBS 707.79</strain>
    </source>
</reference>
<sequence length="58" mass="6357">MPHHNGTLTRPVGLGRFPPMVATNTFNQRFSLAGRHLCSDQPTPSVGKTGNEPLEIWS</sequence>
<evidence type="ECO:0000256" key="1">
    <source>
        <dbReference type="SAM" id="MobiDB-lite"/>
    </source>
</evidence>
<dbReference type="Proteomes" id="UP000247810">
    <property type="component" value="Unassembled WGS sequence"/>
</dbReference>
<name>A0A319DII7_9EURO</name>
<dbReference type="EMBL" id="KZ825884">
    <property type="protein sequence ID" value="PYH93867.1"/>
    <property type="molecule type" value="Genomic_DNA"/>
</dbReference>
<proteinExistence type="predicted"/>